<name>A7MEP3_CROS8</name>
<dbReference type="KEGG" id="esa:ESA_03073"/>
<dbReference type="InterPro" id="IPR019701">
    <property type="entry name" value="Phage_P22_NinX"/>
</dbReference>
<evidence type="ECO:0000313" key="2">
    <source>
        <dbReference type="Proteomes" id="UP000000260"/>
    </source>
</evidence>
<keyword evidence="2" id="KW-1185">Reference proteome</keyword>
<reference evidence="1 2" key="1">
    <citation type="journal article" date="2010" name="PLoS ONE">
        <title>Genome sequence of Cronobacter sakazakii BAA-894 and comparative genomic hybridization analysis with other Cronobacter species.</title>
        <authorList>
            <person name="Kucerova E."/>
            <person name="Clifton S.W."/>
            <person name="Xia X.Q."/>
            <person name="Long F."/>
            <person name="Porwollik S."/>
            <person name="Fulton L."/>
            <person name="Fronick C."/>
            <person name="Minx P."/>
            <person name="Kyung K."/>
            <person name="Warren W."/>
            <person name="Fulton R."/>
            <person name="Feng D."/>
            <person name="Wollam A."/>
            <person name="Shah N."/>
            <person name="Bhonagiri V."/>
            <person name="Nash W.E."/>
            <person name="Hallsworth-Pepin K."/>
            <person name="Wilson R.K."/>
            <person name="McClelland M."/>
            <person name="Forsythe S.J."/>
        </authorList>
    </citation>
    <scope>NUCLEOTIDE SEQUENCE [LARGE SCALE GENOMIC DNA]</scope>
    <source>
        <strain evidence="1 2">ATCC BAA-894</strain>
    </source>
</reference>
<dbReference type="AlphaFoldDB" id="A7MEP3"/>
<dbReference type="Pfam" id="PF10765">
    <property type="entry name" value="Phage_P22_NinX"/>
    <property type="match status" value="1"/>
</dbReference>
<gene>
    <name evidence="1" type="ordered locus">ESA_03073</name>
</gene>
<protein>
    <recommendedName>
        <fullName evidence="3">DUF2591 domain-containing protein</fullName>
    </recommendedName>
</protein>
<evidence type="ECO:0000313" key="1">
    <source>
        <dbReference type="EMBL" id="ABU78302.1"/>
    </source>
</evidence>
<evidence type="ECO:0008006" key="3">
    <source>
        <dbReference type="Google" id="ProtNLM"/>
    </source>
</evidence>
<sequence>MDYSQLEDTEITIRVGETLGWSPYFINGDGSVVFRDDRGRLKGRKNYCNNPADAWPIIVENKISISNGGAERWTANDVGIDNLYKDKNPLRAAMIVFLLTRAAHHA</sequence>
<dbReference type="Proteomes" id="UP000000260">
    <property type="component" value="Chromosome"/>
</dbReference>
<accession>A7MEP3</accession>
<proteinExistence type="predicted"/>
<dbReference type="HOGENOM" id="CLU_144053_0_0_6"/>
<organism evidence="1 2">
    <name type="scientific">Cronobacter sakazakii (strain ATCC BAA-894)</name>
    <name type="common">Enterobacter sakazakii</name>
    <dbReference type="NCBI Taxonomy" id="290339"/>
    <lineage>
        <taxon>Bacteria</taxon>
        <taxon>Pseudomonadati</taxon>
        <taxon>Pseudomonadota</taxon>
        <taxon>Gammaproteobacteria</taxon>
        <taxon>Enterobacterales</taxon>
        <taxon>Enterobacteriaceae</taxon>
        <taxon>Cronobacter</taxon>
    </lineage>
</organism>
<dbReference type="RefSeq" id="WP_012125649.1">
    <property type="nucleotide sequence ID" value="NC_009778.1"/>
</dbReference>
<dbReference type="EMBL" id="CP000783">
    <property type="protein sequence ID" value="ABU78302.1"/>
    <property type="molecule type" value="Genomic_DNA"/>
</dbReference>